<reference evidence="2" key="1">
    <citation type="submission" date="2018-06" db="EMBL/GenBank/DDBJ databases">
        <authorList>
            <person name="Lum Nde A."/>
            <person name="Hugo C."/>
        </authorList>
    </citation>
    <scope>NUCLEOTIDE SEQUENCE [LARGE SCALE GENOMIC DNA]</scope>
    <source>
        <strain evidence="2">1_F178</strain>
    </source>
</reference>
<dbReference type="AlphaFoldDB" id="A0A3D9C661"/>
<comment type="caution">
    <text evidence="1">The sequence shown here is derived from an EMBL/GenBank/DDBJ whole genome shotgun (WGS) entry which is preliminary data.</text>
</comment>
<sequence>MIINGRDIANKDENNLSYFYVDCESLKAILEANTTIKNDLFYISDALILQYWKEWEDFMDLITEDPEIEGTENVIFFDRNYFKTGNILTSFFFDEIMIFYTLENNIIKFKYWYKQNGTEIYEIQIHKDTLIACTSSFLAFFNDINRALFNSVSKS</sequence>
<proteinExistence type="predicted"/>
<name>A0A3D9C661_9FLAO</name>
<organism evidence="1 2">
    <name type="scientific">Chryseobacterium pennae</name>
    <dbReference type="NCBI Taxonomy" id="2258962"/>
    <lineage>
        <taxon>Bacteria</taxon>
        <taxon>Pseudomonadati</taxon>
        <taxon>Bacteroidota</taxon>
        <taxon>Flavobacteriia</taxon>
        <taxon>Flavobacteriales</taxon>
        <taxon>Weeksellaceae</taxon>
        <taxon>Chryseobacterium group</taxon>
        <taxon>Chryseobacterium</taxon>
    </lineage>
</organism>
<accession>A0A3D9C661</accession>
<evidence type="ECO:0000313" key="2">
    <source>
        <dbReference type="Proteomes" id="UP000256686"/>
    </source>
</evidence>
<dbReference type="EMBL" id="QNVT01000019">
    <property type="protein sequence ID" value="REC61012.1"/>
    <property type="molecule type" value="Genomic_DNA"/>
</dbReference>
<keyword evidence="2" id="KW-1185">Reference proteome</keyword>
<gene>
    <name evidence="1" type="ORF">DRF65_18445</name>
</gene>
<dbReference type="Proteomes" id="UP000256686">
    <property type="component" value="Unassembled WGS sequence"/>
</dbReference>
<evidence type="ECO:0000313" key="1">
    <source>
        <dbReference type="EMBL" id="REC61012.1"/>
    </source>
</evidence>
<protein>
    <submittedName>
        <fullName evidence="1">Uncharacterized protein</fullName>
    </submittedName>
</protein>